<name>A0A1J4KCA5_9EUKA</name>
<accession>A0A1J4KCA5</accession>
<feature type="region of interest" description="Disordered" evidence="1">
    <location>
        <begin position="213"/>
        <end position="491"/>
    </location>
</feature>
<dbReference type="AlphaFoldDB" id="A0A1J4KCA5"/>
<feature type="region of interest" description="Disordered" evidence="1">
    <location>
        <begin position="121"/>
        <end position="166"/>
    </location>
</feature>
<feature type="compositionally biased region" description="Basic residues" evidence="1">
    <location>
        <begin position="374"/>
        <end position="393"/>
    </location>
</feature>
<feature type="compositionally biased region" description="Polar residues" evidence="1">
    <location>
        <begin position="417"/>
        <end position="441"/>
    </location>
</feature>
<proteinExistence type="predicted"/>
<evidence type="ECO:0000313" key="3">
    <source>
        <dbReference type="Proteomes" id="UP000179807"/>
    </source>
</evidence>
<feature type="compositionally biased region" description="Low complexity" evidence="1">
    <location>
        <begin position="230"/>
        <end position="249"/>
    </location>
</feature>
<organism evidence="2 3">
    <name type="scientific">Tritrichomonas foetus</name>
    <dbReference type="NCBI Taxonomy" id="1144522"/>
    <lineage>
        <taxon>Eukaryota</taxon>
        <taxon>Metamonada</taxon>
        <taxon>Parabasalia</taxon>
        <taxon>Tritrichomonadida</taxon>
        <taxon>Tritrichomonadidae</taxon>
        <taxon>Tritrichomonas</taxon>
    </lineage>
</organism>
<comment type="caution">
    <text evidence="2">The sequence shown here is derived from an EMBL/GenBank/DDBJ whole genome shotgun (WGS) entry which is preliminary data.</text>
</comment>
<reference evidence="2" key="1">
    <citation type="submission" date="2016-10" db="EMBL/GenBank/DDBJ databases">
        <authorList>
            <person name="Benchimol M."/>
            <person name="Almeida L.G."/>
            <person name="Vasconcelos A.T."/>
            <person name="Perreira-Neves A."/>
            <person name="Rosa I.A."/>
            <person name="Tasca T."/>
            <person name="Bogo M.R."/>
            <person name="de Souza W."/>
        </authorList>
    </citation>
    <scope>NUCLEOTIDE SEQUENCE [LARGE SCALE GENOMIC DNA]</scope>
    <source>
        <strain evidence="2">K</strain>
    </source>
</reference>
<evidence type="ECO:0000256" key="1">
    <source>
        <dbReference type="SAM" id="MobiDB-lite"/>
    </source>
</evidence>
<keyword evidence="3" id="KW-1185">Reference proteome</keyword>
<feature type="compositionally biased region" description="Polar residues" evidence="1">
    <location>
        <begin position="121"/>
        <end position="163"/>
    </location>
</feature>
<feature type="compositionally biased region" description="Basic and acidic residues" evidence="1">
    <location>
        <begin position="266"/>
        <end position="280"/>
    </location>
</feature>
<feature type="compositionally biased region" description="Low complexity" evidence="1">
    <location>
        <begin position="407"/>
        <end position="416"/>
    </location>
</feature>
<dbReference type="EMBL" id="MLAK01000662">
    <property type="protein sequence ID" value="OHT08610.1"/>
    <property type="molecule type" value="Genomic_DNA"/>
</dbReference>
<gene>
    <name evidence="2" type="ORF">TRFO_22796</name>
</gene>
<protein>
    <submittedName>
        <fullName evidence="2">Uncharacterized protein</fullName>
    </submittedName>
</protein>
<evidence type="ECO:0000313" key="2">
    <source>
        <dbReference type="EMBL" id="OHT08610.1"/>
    </source>
</evidence>
<feature type="compositionally biased region" description="Basic and acidic residues" evidence="1">
    <location>
        <begin position="308"/>
        <end position="319"/>
    </location>
</feature>
<sequence length="504" mass="56455">MRKSALNKAFQKTAQPVNYIAEATRVLQGCGITPKARKSFLASLSKQLTSQTPEERQKFLNSLSPAEIEAWINAFELISKFLAEALENSSSEEESEDVAANEQIQQLINISKSPEKSFSNRVSSFVNQKSPTIQKAPTIQKSTTTQKSPTVLKSSNNHKSPISSRGEVTLGNIYALSSSSEKEEKSDDSSIINSIINSDESDNKYNFDDRVNARVQTPPKPPKPTKKSQKTATTTSTKITKSQTSQQASDSKPIESSPKFFNFDQYPDHDERSTQTRGEAKTQTPPQSPHSPREIPSFVNLKVSSSSEENHDNYRKDPRTGLITIGADNFRNKNRKPSPPPSNLRLSPHLERKLSPSQQRQMTKQLQPKEQPPKKKVITKRSKKIIKKKRKNTIKNTVDSNNVNTISTATSASSTTRNKVNNNNYISPIRNPSNRARNVSPLSPEDKPASNFWMNQPTSHKRRAESPPSPRLLELSKPRSPKLPPKDYESDDFIVDEVFAIEDE</sequence>
<dbReference type="RefSeq" id="XP_068361746.1">
    <property type="nucleotide sequence ID" value="XM_068502771.1"/>
</dbReference>
<dbReference type="VEuPathDB" id="TrichDB:TRFO_22796"/>
<dbReference type="GeneID" id="94837475"/>
<dbReference type="Proteomes" id="UP000179807">
    <property type="component" value="Unassembled WGS sequence"/>
</dbReference>